<accession>A0A1I5RNM4</accession>
<reference evidence="3" key="1">
    <citation type="submission" date="2016-10" db="EMBL/GenBank/DDBJ databases">
        <authorList>
            <person name="Varghese N."/>
            <person name="Submissions S."/>
        </authorList>
    </citation>
    <scope>NUCLEOTIDE SEQUENCE [LARGE SCALE GENOMIC DNA]</scope>
    <source>
        <strain evidence="3">P18</strain>
    </source>
</reference>
<keyword evidence="1" id="KW-1133">Transmembrane helix</keyword>
<sequence>MNQRINSRTSLFLMELIVAVFFFSLSAAVCVKLFVASHELADKTVNLNHAVTWSQSIAESFVSAKGDINEIGNLYPSAFISDNNLIIFFDDNWEYMDGNSAKASFEAILSTKEMPASKAYSDVTKYNIQLNGNAICGTIKIVDVRGLDEPILEIDENNPNIIHSISVDTYRGN</sequence>
<dbReference type="RefSeq" id="WP_074884702.1">
    <property type="nucleotide sequence ID" value="NZ_FOXO01000004.1"/>
</dbReference>
<organism evidence="2 3">
    <name type="scientific">Butyrivibrio proteoclasticus</name>
    <dbReference type="NCBI Taxonomy" id="43305"/>
    <lineage>
        <taxon>Bacteria</taxon>
        <taxon>Bacillati</taxon>
        <taxon>Bacillota</taxon>
        <taxon>Clostridia</taxon>
        <taxon>Lachnospirales</taxon>
        <taxon>Lachnospiraceae</taxon>
        <taxon>Butyrivibrio</taxon>
    </lineage>
</organism>
<protein>
    <recommendedName>
        <fullName evidence="4">Prepilin-type N-terminal cleavage/methylation domain-containing protein</fullName>
    </recommendedName>
</protein>
<gene>
    <name evidence="2" type="ORF">SAMN04487928_104116</name>
</gene>
<dbReference type="EMBL" id="FOXO01000004">
    <property type="protein sequence ID" value="SFP60135.1"/>
    <property type="molecule type" value="Genomic_DNA"/>
</dbReference>
<evidence type="ECO:0000313" key="3">
    <source>
        <dbReference type="Proteomes" id="UP000182624"/>
    </source>
</evidence>
<feature type="transmembrane region" description="Helical" evidence="1">
    <location>
        <begin position="12"/>
        <end position="35"/>
    </location>
</feature>
<evidence type="ECO:0000313" key="2">
    <source>
        <dbReference type="EMBL" id="SFP60135.1"/>
    </source>
</evidence>
<evidence type="ECO:0000256" key="1">
    <source>
        <dbReference type="SAM" id="Phobius"/>
    </source>
</evidence>
<dbReference type="OrthoDB" id="1655097at2"/>
<proteinExistence type="predicted"/>
<dbReference type="AlphaFoldDB" id="A0A1I5RNM4"/>
<keyword evidence="3" id="KW-1185">Reference proteome</keyword>
<keyword evidence="1" id="KW-0812">Transmembrane</keyword>
<dbReference type="Proteomes" id="UP000182624">
    <property type="component" value="Unassembled WGS sequence"/>
</dbReference>
<name>A0A1I5RNM4_9FIRM</name>
<evidence type="ECO:0008006" key="4">
    <source>
        <dbReference type="Google" id="ProtNLM"/>
    </source>
</evidence>
<keyword evidence="1" id="KW-0472">Membrane</keyword>